<comment type="catalytic activity">
    <reaction evidence="6">
        <text>N(6)-[(R)-lipoyl]-L-lysyl-[glycine-cleavage complex H protein] + glycine + H(+) = N(6)-[(R)-S(8)-aminomethyldihydrolipoyl]-L-lysyl-[glycine-cleavage complex H protein] + CO2</text>
        <dbReference type="Rhea" id="RHEA:24304"/>
        <dbReference type="Rhea" id="RHEA-COMP:10494"/>
        <dbReference type="Rhea" id="RHEA-COMP:10495"/>
        <dbReference type="ChEBI" id="CHEBI:15378"/>
        <dbReference type="ChEBI" id="CHEBI:16526"/>
        <dbReference type="ChEBI" id="CHEBI:57305"/>
        <dbReference type="ChEBI" id="CHEBI:83099"/>
        <dbReference type="ChEBI" id="CHEBI:83143"/>
        <dbReference type="EC" id="1.4.4.2"/>
    </reaction>
</comment>
<comment type="cofactor">
    <cofactor evidence="1">
        <name>pyridoxal 5'-phosphate</name>
        <dbReference type="ChEBI" id="CHEBI:597326"/>
    </cofactor>
</comment>
<comment type="function">
    <text evidence="2">The glycine cleavage system catalyzes the degradation of glycine. The P protein binds the alpha-amino group of glycine through its pyridoxal phosphate cofactor; CO(2) is released and the remaining methylamine moiety is then transferred to the lipoamide cofactor of the H protein.</text>
</comment>
<evidence type="ECO:0000256" key="5">
    <source>
        <dbReference type="ARBA" id="ARBA00023002"/>
    </source>
</evidence>
<evidence type="ECO:0000256" key="4">
    <source>
        <dbReference type="ARBA" id="ARBA00022898"/>
    </source>
</evidence>
<dbReference type="GO" id="GO:0016594">
    <property type="term" value="F:glycine binding"/>
    <property type="evidence" value="ECO:0007669"/>
    <property type="project" value="TreeGrafter"/>
</dbReference>
<evidence type="ECO:0000256" key="1">
    <source>
        <dbReference type="ARBA" id="ARBA00001933"/>
    </source>
</evidence>
<organism evidence="10 11">
    <name type="scientific">Sorangium cellulosum</name>
    <name type="common">Polyangium cellulosum</name>
    <dbReference type="NCBI Taxonomy" id="56"/>
    <lineage>
        <taxon>Bacteria</taxon>
        <taxon>Pseudomonadati</taxon>
        <taxon>Myxococcota</taxon>
        <taxon>Polyangia</taxon>
        <taxon>Polyangiales</taxon>
        <taxon>Polyangiaceae</taxon>
        <taxon>Sorangium</taxon>
    </lineage>
</organism>
<dbReference type="GO" id="GO:0005829">
    <property type="term" value="C:cytosol"/>
    <property type="evidence" value="ECO:0007669"/>
    <property type="project" value="TreeGrafter"/>
</dbReference>
<dbReference type="GO" id="GO:0004375">
    <property type="term" value="F:glycine dehydrogenase (decarboxylating) activity"/>
    <property type="evidence" value="ECO:0007669"/>
    <property type="project" value="UniProtKB-EC"/>
</dbReference>
<evidence type="ECO:0000313" key="11">
    <source>
        <dbReference type="Proteomes" id="UP000295781"/>
    </source>
</evidence>
<name>A0A4P2QD70_SORCE</name>
<dbReference type="PANTHER" id="PTHR11773:SF1">
    <property type="entry name" value="GLYCINE DEHYDROGENASE (DECARBOXYLATING), MITOCHONDRIAL"/>
    <property type="match status" value="1"/>
</dbReference>
<keyword evidence="5" id="KW-0560">Oxidoreductase</keyword>
<dbReference type="Pfam" id="PF21478">
    <property type="entry name" value="GcvP2_C"/>
    <property type="match status" value="1"/>
</dbReference>
<gene>
    <name evidence="10" type="primary">gcvP2</name>
    <name evidence="10" type="ORF">SOCEGT47_082930</name>
</gene>
<dbReference type="OrthoDB" id="9801272at2"/>
<evidence type="ECO:0000259" key="9">
    <source>
        <dbReference type="Pfam" id="PF21478"/>
    </source>
</evidence>
<dbReference type="InterPro" id="IPR015421">
    <property type="entry name" value="PyrdxlP-dep_Trfase_major"/>
</dbReference>
<dbReference type="FunFam" id="3.90.1150.10:FF:000014">
    <property type="entry name" value="Probable glycine dehydrogenase (decarboxylating) subunit 2"/>
    <property type="match status" value="1"/>
</dbReference>
<dbReference type="InterPro" id="IPR015424">
    <property type="entry name" value="PyrdxlP-dep_Trfase"/>
</dbReference>
<dbReference type="Gene3D" id="3.40.640.10">
    <property type="entry name" value="Type I PLP-dependent aspartate aminotransferase-like (Major domain)"/>
    <property type="match status" value="1"/>
</dbReference>
<evidence type="ECO:0000259" key="8">
    <source>
        <dbReference type="Pfam" id="PF02347"/>
    </source>
</evidence>
<dbReference type="GO" id="GO:0030170">
    <property type="term" value="F:pyridoxal phosphate binding"/>
    <property type="evidence" value="ECO:0007669"/>
    <property type="project" value="TreeGrafter"/>
</dbReference>
<evidence type="ECO:0000256" key="2">
    <source>
        <dbReference type="ARBA" id="ARBA00003788"/>
    </source>
</evidence>
<dbReference type="FunFam" id="3.40.640.10:FF:000224">
    <property type="entry name" value="Probable glycine dehydrogenase (decarboxylating) subunit 2"/>
    <property type="match status" value="1"/>
</dbReference>
<dbReference type="Gene3D" id="3.90.1150.10">
    <property type="entry name" value="Aspartate Aminotransferase, domain 1"/>
    <property type="match status" value="1"/>
</dbReference>
<dbReference type="InterPro" id="IPR015422">
    <property type="entry name" value="PyrdxlP-dep_Trfase_small"/>
</dbReference>
<sequence>MTQPQPRGIQFREPPIFERGAPGRTGASLPPLDVPEVDPGAHYGALARGEPAGLPEVSEPEAFRHFLRLSQWNFCIDSQMYPLGSCTMKYNPKVNEWAARIPGFARLHPMTPEELSQGSLEVMWRLQQALCEISGMDGCSLQPSAGAQGELAGLMMMRAYHAAKGRSPRKVFIPESAHGTNPASCALNGLVAVRVEKSADGVTHPEQVLAAIEREGADGDVCGLMITNPNTLGAYETHLPTIIKLIHDKGGLVYGDGANTNAIMGHARPGDVGMDVIHINLHKTFTTPHGGGGPGAGPVCFKKHLEPFQPAPVLVRRGDAFAWDHDRPQSVGRLRAFTGNFGMFIRAYTYIREMGGEGLTAASSLAVLNARYLWAKLKDHYSAPVPQPCMHEVVLSDSQLEKETGVKTLDIAKRLLDYGFHAPTVYFPLVVPGALMIEPTETETRETLDEFAAAMLSILQEAHETPEVVKQAPHSAVLGRLDEARAARQPRLRWSKT</sequence>
<evidence type="ECO:0000256" key="6">
    <source>
        <dbReference type="ARBA" id="ARBA00049026"/>
    </source>
</evidence>
<feature type="region of interest" description="Disordered" evidence="7">
    <location>
        <begin position="1"/>
        <end position="31"/>
    </location>
</feature>
<evidence type="ECO:0000256" key="7">
    <source>
        <dbReference type="SAM" id="MobiDB-lite"/>
    </source>
</evidence>
<feature type="domain" description="Glycine cleavage system P-protein N-terminal" evidence="8">
    <location>
        <begin position="113"/>
        <end position="305"/>
    </location>
</feature>
<protein>
    <recommendedName>
        <fullName evidence="3">glycine dehydrogenase (aminomethyl-transferring)</fullName>
        <ecNumber evidence="3">1.4.4.2</ecNumber>
    </recommendedName>
</protein>
<dbReference type="Proteomes" id="UP000295781">
    <property type="component" value="Chromosome"/>
</dbReference>
<dbReference type="InterPro" id="IPR049316">
    <property type="entry name" value="GDC-P_C"/>
</dbReference>
<feature type="domain" description="Glycine dehydrogenase C-terminal" evidence="9">
    <location>
        <begin position="362"/>
        <end position="467"/>
    </location>
</feature>
<reference evidence="10 11" key="1">
    <citation type="submission" date="2015-09" db="EMBL/GenBank/DDBJ databases">
        <title>Sorangium comparison.</title>
        <authorList>
            <person name="Zaburannyi N."/>
            <person name="Bunk B."/>
            <person name="Overmann J."/>
            <person name="Mueller R."/>
        </authorList>
    </citation>
    <scope>NUCLEOTIDE SEQUENCE [LARGE SCALE GENOMIC DNA]</scope>
    <source>
        <strain evidence="10 11">So ceGT47</strain>
    </source>
</reference>
<dbReference type="GO" id="GO:0005960">
    <property type="term" value="C:glycine cleavage complex"/>
    <property type="evidence" value="ECO:0007669"/>
    <property type="project" value="TreeGrafter"/>
</dbReference>
<dbReference type="Gene3D" id="6.20.440.10">
    <property type="match status" value="1"/>
</dbReference>
<proteinExistence type="predicted"/>
<accession>A0A4P2QD70</accession>
<dbReference type="InterPro" id="IPR049315">
    <property type="entry name" value="GDC-P_N"/>
</dbReference>
<dbReference type="NCBIfam" id="NF003346">
    <property type="entry name" value="PRK04366.1"/>
    <property type="match status" value="1"/>
</dbReference>
<evidence type="ECO:0000313" key="10">
    <source>
        <dbReference type="EMBL" id="AUX27695.1"/>
    </source>
</evidence>
<keyword evidence="4" id="KW-0663">Pyridoxal phosphate</keyword>
<dbReference type="AlphaFoldDB" id="A0A4P2QD70"/>
<dbReference type="Pfam" id="PF02347">
    <property type="entry name" value="GDC-P"/>
    <property type="match status" value="1"/>
</dbReference>
<dbReference type="EC" id="1.4.4.2" evidence="3"/>
<dbReference type="PANTHER" id="PTHR11773">
    <property type="entry name" value="GLYCINE DEHYDROGENASE, DECARBOXYLATING"/>
    <property type="match status" value="1"/>
</dbReference>
<dbReference type="InterPro" id="IPR020581">
    <property type="entry name" value="GDC_P"/>
</dbReference>
<dbReference type="SUPFAM" id="SSF53383">
    <property type="entry name" value="PLP-dependent transferases"/>
    <property type="match status" value="1"/>
</dbReference>
<dbReference type="EMBL" id="CP012670">
    <property type="protein sequence ID" value="AUX27695.1"/>
    <property type="molecule type" value="Genomic_DNA"/>
</dbReference>
<evidence type="ECO:0000256" key="3">
    <source>
        <dbReference type="ARBA" id="ARBA00012134"/>
    </source>
</evidence>
<dbReference type="GO" id="GO:0019464">
    <property type="term" value="P:glycine decarboxylation via glycine cleavage system"/>
    <property type="evidence" value="ECO:0007669"/>
    <property type="project" value="TreeGrafter"/>
</dbReference>
<dbReference type="RefSeq" id="WP_129356137.1">
    <property type="nucleotide sequence ID" value="NZ_CP012670.1"/>
</dbReference>